<dbReference type="NCBIfam" id="NF004584">
    <property type="entry name" value="PRK05928.2-1"/>
    <property type="match status" value="1"/>
</dbReference>
<organism evidence="2 3">
    <name type="scientific">Saccharibacillus alkalitolerans</name>
    <dbReference type="NCBI Taxonomy" id="2705290"/>
    <lineage>
        <taxon>Bacteria</taxon>
        <taxon>Bacillati</taxon>
        <taxon>Bacillota</taxon>
        <taxon>Bacilli</taxon>
        <taxon>Bacillales</taxon>
        <taxon>Paenibacillaceae</taxon>
        <taxon>Saccharibacillus</taxon>
    </lineage>
</organism>
<dbReference type="SUPFAM" id="SSF69618">
    <property type="entry name" value="HemD-like"/>
    <property type="match status" value="1"/>
</dbReference>
<evidence type="ECO:0000313" key="3">
    <source>
        <dbReference type="Proteomes" id="UP000800303"/>
    </source>
</evidence>
<reference evidence="2 3" key="1">
    <citation type="submission" date="2020-01" db="EMBL/GenBank/DDBJ databases">
        <title>Polyphasic characterisation and genomic insights into a novel alkali tolerant bacterium VR-M41.</title>
        <authorList>
            <person name="Vemuluri V.R."/>
        </authorList>
    </citation>
    <scope>NUCLEOTIDE SEQUENCE [LARGE SCALE GENOMIC DNA]</scope>
    <source>
        <strain evidence="2 3">VR-M41</strain>
    </source>
</reference>
<dbReference type="EMBL" id="JAAFGS010000001">
    <property type="protein sequence ID" value="NGZ74593.1"/>
    <property type="molecule type" value="Genomic_DNA"/>
</dbReference>
<keyword evidence="2" id="KW-0456">Lyase</keyword>
<dbReference type="Gene3D" id="3.40.50.10090">
    <property type="match status" value="2"/>
</dbReference>
<evidence type="ECO:0000313" key="2">
    <source>
        <dbReference type="EMBL" id="NGZ74593.1"/>
    </source>
</evidence>
<dbReference type="PANTHER" id="PTHR40082:SF1">
    <property type="entry name" value="BLR5956 PROTEIN"/>
    <property type="match status" value="1"/>
</dbReference>
<sequence>MAKGLEGKTIVIAGSKIPQDMAEVIERRGGTALVRSLQGLTPADPSEIERDVRQFAEQEFDWVIFTTGIGYEAVYAAAERLGLAGEFVEKLKGAKVACRGYRTNALLKKSGIHPAVSADDGTIANMIDKLQLFDFDGCRVWLQLHGELTAQIHQFIESQPGMKTQAMLPYRYQAPERETLAQLTEELFQRQVDAVCFTTQLQVNYLFDYAQETGREAELKEAFEHHVLAAAVGKVTADALRGRGVERMAVPEVERMGAMIVEIGRFFE</sequence>
<dbReference type="RefSeq" id="WP_166272848.1">
    <property type="nucleotide sequence ID" value="NZ_JAAFGS010000001.1"/>
</dbReference>
<dbReference type="InterPro" id="IPR003754">
    <property type="entry name" value="4pyrrol_synth_uPrphyn_synth"/>
</dbReference>
<evidence type="ECO:0000259" key="1">
    <source>
        <dbReference type="Pfam" id="PF02602"/>
    </source>
</evidence>
<dbReference type="CDD" id="cd06578">
    <property type="entry name" value="HemD"/>
    <property type="match status" value="1"/>
</dbReference>
<comment type="caution">
    <text evidence="2">The sequence shown here is derived from an EMBL/GenBank/DDBJ whole genome shotgun (WGS) entry which is preliminary data.</text>
</comment>
<dbReference type="PANTHER" id="PTHR40082">
    <property type="entry name" value="BLR5956 PROTEIN"/>
    <property type="match status" value="1"/>
</dbReference>
<proteinExistence type="predicted"/>
<dbReference type="EC" id="4.2.1.75" evidence="2"/>
<protein>
    <submittedName>
        <fullName evidence="2">Uroporphyrinogen-III synthase</fullName>
        <ecNumber evidence="2">4.2.1.75</ecNumber>
    </submittedName>
</protein>
<feature type="domain" description="Tetrapyrrole biosynthesis uroporphyrinogen III synthase" evidence="1">
    <location>
        <begin position="20"/>
        <end position="260"/>
    </location>
</feature>
<dbReference type="InterPro" id="IPR036108">
    <property type="entry name" value="4pyrrol_syn_uPrphyn_synt_sf"/>
</dbReference>
<dbReference type="InterPro" id="IPR039793">
    <property type="entry name" value="UROS/Hem4"/>
</dbReference>
<dbReference type="GO" id="GO:0004852">
    <property type="term" value="F:uroporphyrinogen-III synthase activity"/>
    <property type="evidence" value="ECO:0007669"/>
    <property type="project" value="UniProtKB-EC"/>
</dbReference>
<keyword evidence="3" id="KW-1185">Reference proteome</keyword>
<gene>
    <name evidence="2" type="ORF">GYN08_04625</name>
</gene>
<accession>A0ABX0F2J9</accession>
<dbReference type="Proteomes" id="UP000800303">
    <property type="component" value="Unassembled WGS sequence"/>
</dbReference>
<name>A0ABX0F2J9_9BACL</name>
<dbReference type="Pfam" id="PF02602">
    <property type="entry name" value="HEM4"/>
    <property type="match status" value="1"/>
</dbReference>